<keyword evidence="3 5" id="KW-1133">Transmembrane helix</keyword>
<organism evidence="6 7">
    <name type="scientific">Petromyzon marinus</name>
    <name type="common">Sea lamprey</name>
    <dbReference type="NCBI Taxonomy" id="7757"/>
    <lineage>
        <taxon>Eukaryota</taxon>
        <taxon>Metazoa</taxon>
        <taxon>Chordata</taxon>
        <taxon>Craniata</taxon>
        <taxon>Vertebrata</taxon>
        <taxon>Cyclostomata</taxon>
        <taxon>Hyperoartia</taxon>
        <taxon>Petromyzontiformes</taxon>
        <taxon>Petromyzontidae</taxon>
        <taxon>Petromyzon</taxon>
    </lineage>
</organism>
<keyword evidence="4 5" id="KW-0472">Membrane</keyword>
<evidence type="ECO:0000313" key="7">
    <source>
        <dbReference type="RefSeq" id="XP_032819366.1"/>
    </source>
</evidence>
<keyword evidence="2 5" id="KW-0812">Transmembrane</keyword>
<accession>A0AAJ7X2Y2</accession>
<dbReference type="Proteomes" id="UP001318040">
    <property type="component" value="Chromosome 30"/>
</dbReference>
<keyword evidence="6" id="KW-1185">Reference proteome</keyword>
<dbReference type="RefSeq" id="XP_032819366.1">
    <property type="nucleotide sequence ID" value="XM_032963475.1"/>
</dbReference>
<feature type="transmembrane region" description="Helical" evidence="5">
    <location>
        <begin position="126"/>
        <end position="146"/>
    </location>
</feature>
<reference evidence="7" key="1">
    <citation type="submission" date="2025-08" db="UniProtKB">
        <authorList>
            <consortium name="RefSeq"/>
        </authorList>
    </citation>
    <scope>IDENTIFICATION</scope>
    <source>
        <tissue evidence="7">Sperm</tissue>
    </source>
</reference>
<dbReference type="GO" id="GO:0005886">
    <property type="term" value="C:plasma membrane"/>
    <property type="evidence" value="ECO:0007669"/>
    <property type="project" value="TreeGrafter"/>
</dbReference>
<dbReference type="Pfam" id="PF10242">
    <property type="entry name" value="L_HMGIC_fpl"/>
    <property type="match status" value="1"/>
</dbReference>
<proteinExistence type="predicted"/>
<dbReference type="GeneID" id="116947574"/>
<dbReference type="AlphaFoldDB" id="A0AAJ7X2Y2"/>
<evidence type="ECO:0000256" key="3">
    <source>
        <dbReference type="ARBA" id="ARBA00022989"/>
    </source>
</evidence>
<sequence>MLPAHEAAKIYHTNYVRNARAVGVLWAIFTICFAILNVVSFIQPFWIGDSVDTPQAGYFGLFSYCIGNSLTREMVCSGSFMDFSAVPSSAFKTAGFFIGISMLLVIACLVCFSLFFFCTSATVYKVCAWMQLTSAALLVLGCMIYPDGWDADEVRRLCGDNTGKYTLGACTVRYAYVLAIVGILDAFVLAFLAFVLGNRQDNLLPDDFQVDEEKGERGEWAGERARDPAERWNDDDYSIRVSNILLTQPPSATLTRPSFWEFVVSAALMQDNKHLTTTCRLAASLLDKIYGPGVIRLVHISVPPHI</sequence>
<dbReference type="GO" id="GO:0007605">
    <property type="term" value="P:sensory perception of sound"/>
    <property type="evidence" value="ECO:0007669"/>
    <property type="project" value="TreeGrafter"/>
</dbReference>
<feature type="transmembrane region" description="Helical" evidence="5">
    <location>
        <begin position="174"/>
        <end position="196"/>
    </location>
</feature>
<dbReference type="GO" id="GO:0050974">
    <property type="term" value="P:detection of mechanical stimulus involved in sensory perception"/>
    <property type="evidence" value="ECO:0007669"/>
    <property type="project" value="TreeGrafter"/>
</dbReference>
<protein>
    <submittedName>
        <fullName evidence="7">LHFPL tetraspan subfamily member 5 protein-like</fullName>
    </submittedName>
</protein>
<evidence type="ECO:0000256" key="2">
    <source>
        <dbReference type="ARBA" id="ARBA00022692"/>
    </source>
</evidence>
<evidence type="ECO:0000256" key="4">
    <source>
        <dbReference type="ARBA" id="ARBA00023136"/>
    </source>
</evidence>
<comment type="subcellular location">
    <subcellularLocation>
        <location evidence="1">Membrane</location>
        <topology evidence="1">Multi-pass membrane protein</topology>
    </subcellularLocation>
</comment>
<evidence type="ECO:0000313" key="6">
    <source>
        <dbReference type="Proteomes" id="UP001318040"/>
    </source>
</evidence>
<feature type="transmembrane region" description="Helical" evidence="5">
    <location>
        <begin position="96"/>
        <end position="119"/>
    </location>
</feature>
<dbReference type="InterPro" id="IPR019372">
    <property type="entry name" value="LHFPL"/>
</dbReference>
<feature type="transmembrane region" description="Helical" evidence="5">
    <location>
        <begin position="21"/>
        <end position="42"/>
    </location>
</feature>
<gene>
    <name evidence="7" type="primary">LOC116947574</name>
</gene>
<evidence type="ECO:0000256" key="1">
    <source>
        <dbReference type="ARBA" id="ARBA00004141"/>
    </source>
</evidence>
<evidence type="ECO:0000256" key="5">
    <source>
        <dbReference type="SAM" id="Phobius"/>
    </source>
</evidence>
<dbReference type="PANTHER" id="PTHR12489">
    <property type="entry name" value="LIPOMA HMGIC FUSION PARTNER-LIKE PROTEIN"/>
    <property type="match status" value="1"/>
</dbReference>
<dbReference type="PANTHER" id="PTHR12489:SF18">
    <property type="entry name" value="LHFPL TETRASPAN SUBFAMILY MEMBER 5 PROTEIN"/>
    <property type="match status" value="1"/>
</dbReference>
<name>A0AAJ7X2Y2_PETMA</name>
<dbReference type="KEGG" id="pmrn:116947574"/>